<accession>A0A0A1WIL5</accession>
<dbReference type="Gene3D" id="2.120.10.80">
    <property type="entry name" value="Kelch-type beta propeller"/>
    <property type="match status" value="1"/>
</dbReference>
<dbReference type="GO" id="GO:0016567">
    <property type="term" value="P:protein ubiquitination"/>
    <property type="evidence" value="ECO:0007669"/>
    <property type="project" value="UniProtKB-UniPathway"/>
</dbReference>
<dbReference type="PROSITE" id="PS50097">
    <property type="entry name" value="BTB"/>
    <property type="match status" value="1"/>
</dbReference>
<protein>
    <recommendedName>
        <fullName evidence="1">Kelch-like protein diablo</fullName>
    </recommendedName>
</protein>
<dbReference type="Pfam" id="PF07707">
    <property type="entry name" value="BACK"/>
    <property type="match status" value="1"/>
</dbReference>
<dbReference type="PRINTS" id="PR00501">
    <property type="entry name" value="KELCHREPEAT"/>
</dbReference>
<dbReference type="Gene3D" id="3.30.710.10">
    <property type="entry name" value="Potassium Channel Kv1.1, Chain A"/>
    <property type="match status" value="1"/>
</dbReference>
<dbReference type="InterPro" id="IPR015915">
    <property type="entry name" value="Kelch-typ_b-propeller"/>
</dbReference>
<evidence type="ECO:0000256" key="2">
    <source>
        <dbReference type="ARBA" id="ARBA00022441"/>
    </source>
</evidence>
<dbReference type="SUPFAM" id="SSF117281">
    <property type="entry name" value="Kelch motif"/>
    <property type="match status" value="1"/>
</dbReference>
<reference evidence="6" key="2">
    <citation type="journal article" date="2015" name="Gigascience">
        <title>Reconstructing a comprehensive transcriptome assembly of a white-pupal translocated strain of the pest fruit fly Bactrocera cucurbitae.</title>
        <authorList>
            <person name="Sim S.B."/>
            <person name="Calla B."/>
            <person name="Hall B."/>
            <person name="DeRego T."/>
            <person name="Geib S.M."/>
        </authorList>
    </citation>
    <scope>NUCLEOTIDE SEQUENCE</scope>
</reference>
<evidence type="ECO:0000256" key="1">
    <source>
        <dbReference type="ARBA" id="ARBA00013699"/>
    </source>
</evidence>
<comment type="function">
    <text evidence="4">Probable substrate-specific adapter of an E3 ubiquitin-protein ligase complex which mediates the ubiquitination and subsequent proteasomal degradation of target proteins. May have a role in synapse differentiation and growth.</text>
</comment>
<dbReference type="EMBL" id="GBXI01015413">
    <property type="protein sequence ID" value="JAC98878.1"/>
    <property type="molecule type" value="Transcribed_RNA"/>
</dbReference>
<keyword evidence="3" id="KW-0677">Repeat</keyword>
<gene>
    <name evidence="6" type="primary">KLHL5_2</name>
    <name evidence="6" type="ORF">g.15304</name>
</gene>
<dbReference type="InterPro" id="IPR000210">
    <property type="entry name" value="BTB/POZ_dom"/>
</dbReference>
<dbReference type="InterPro" id="IPR011333">
    <property type="entry name" value="SKP1/BTB/POZ_sf"/>
</dbReference>
<sequence>MDFPLKRSVSTLQSAEQRKVIYFSISIFFSKMSLSVSGLPKPVNVRNDVRHNWEIMQVVYKLYNEEKFTDVLFEFPYTEYKITAHRLILAAASPYFLELFAEPDEDGACNTITVTKMDSDTFEQLLIYCYNGQTDIAAGNAERMLKGAILLRLHVVVDICVNYMLAHISDFLVHKLIALAAAVEYKPFETRLLAYIVEHFKELQRNAELFDLNAAQWKFIIKELDVYIVSQADIFWAIKRWYEHKVGERQQQLSDLIGSLTLTEFDSEFLTQQIKPLPGCAGLATEALRMRGKLPAWLAVQNWGDDWLGYKDILLYNEAQEKWLKATRLEIKRYFFSTAFMENSLYFIGGRSMDGTSKAVLSYNLLTKTLTTMPSMKQSRQSVGVAVLHNFIYAIGGKAGNTTPLLSVERYSTSTGRWQYMPSMAVARASAGVAILHDNIYIIGGKDLRTLNTVERYNVVSNSWFPCSAMADARESPAVVVHQGFIYALSGRFTDLKTVERYDPQQDKWTRIASLNVARRYICAASIHNQLWAFGGVIGPAQWDDTVEVYDMTNDKWLLKKKLPVTGKFDCVMVPTYLAENLLK</sequence>
<feature type="domain" description="BTB" evidence="5">
    <location>
        <begin position="69"/>
        <end position="138"/>
    </location>
</feature>
<dbReference type="PIRSF" id="PIRSF037037">
    <property type="entry name" value="Kelch-like_protein_gigaxonin"/>
    <property type="match status" value="1"/>
</dbReference>
<evidence type="ECO:0000259" key="5">
    <source>
        <dbReference type="PROSITE" id="PS50097"/>
    </source>
</evidence>
<dbReference type="InterPro" id="IPR006652">
    <property type="entry name" value="Kelch_1"/>
</dbReference>
<dbReference type="UniPathway" id="UPA00143"/>
<dbReference type="InterPro" id="IPR017096">
    <property type="entry name" value="BTB-kelch_protein"/>
</dbReference>
<evidence type="ECO:0000256" key="3">
    <source>
        <dbReference type="ARBA" id="ARBA00022737"/>
    </source>
</evidence>
<dbReference type="InterPro" id="IPR011705">
    <property type="entry name" value="BACK"/>
</dbReference>
<evidence type="ECO:0000256" key="4">
    <source>
        <dbReference type="ARBA" id="ARBA00043912"/>
    </source>
</evidence>
<dbReference type="Pfam" id="PF00651">
    <property type="entry name" value="BTB"/>
    <property type="match status" value="1"/>
</dbReference>
<dbReference type="CDD" id="cd18186">
    <property type="entry name" value="BTB_POZ_ZBTB_KLHL-like"/>
    <property type="match status" value="1"/>
</dbReference>
<reference evidence="6" key="1">
    <citation type="submission" date="2014-11" db="EMBL/GenBank/DDBJ databases">
        <authorList>
            <person name="Geib S."/>
        </authorList>
    </citation>
    <scope>NUCLEOTIDE SEQUENCE</scope>
</reference>
<dbReference type="SMART" id="SM00612">
    <property type="entry name" value="Kelch"/>
    <property type="match status" value="5"/>
</dbReference>
<name>A0A0A1WIL5_ZEUCU</name>
<dbReference type="SUPFAM" id="SSF54695">
    <property type="entry name" value="POZ domain"/>
    <property type="match status" value="1"/>
</dbReference>
<dbReference type="Pfam" id="PF01344">
    <property type="entry name" value="Kelch_1"/>
    <property type="match status" value="4"/>
</dbReference>
<evidence type="ECO:0000313" key="6">
    <source>
        <dbReference type="EMBL" id="JAC98878.1"/>
    </source>
</evidence>
<keyword evidence="2" id="KW-0880">Kelch repeat</keyword>
<dbReference type="SMART" id="SM00225">
    <property type="entry name" value="BTB"/>
    <property type="match status" value="1"/>
</dbReference>
<dbReference type="GO" id="GO:0003779">
    <property type="term" value="F:actin binding"/>
    <property type="evidence" value="ECO:0007669"/>
    <property type="project" value="UniProtKB-KW"/>
</dbReference>
<dbReference type="PANTHER" id="PTHR45632">
    <property type="entry name" value="LD33804P"/>
    <property type="match status" value="1"/>
</dbReference>
<proteinExistence type="predicted"/>
<dbReference type="PANTHER" id="PTHR45632:SF26">
    <property type="entry name" value="BTB DOMAIN-CONTAINING PROTEIN"/>
    <property type="match status" value="1"/>
</dbReference>
<organism evidence="6">
    <name type="scientific">Zeugodacus cucurbitae</name>
    <name type="common">Melon fruit fly</name>
    <name type="synonym">Bactrocera cucurbitae</name>
    <dbReference type="NCBI Taxonomy" id="28588"/>
    <lineage>
        <taxon>Eukaryota</taxon>
        <taxon>Metazoa</taxon>
        <taxon>Ecdysozoa</taxon>
        <taxon>Arthropoda</taxon>
        <taxon>Hexapoda</taxon>
        <taxon>Insecta</taxon>
        <taxon>Pterygota</taxon>
        <taxon>Neoptera</taxon>
        <taxon>Endopterygota</taxon>
        <taxon>Diptera</taxon>
        <taxon>Brachycera</taxon>
        <taxon>Muscomorpha</taxon>
        <taxon>Tephritoidea</taxon>
        <taxon>Tephritidae</taxon>
        <taxon>Zeugodacus</taxon>
        <taxon>Zeugodacus</taxon>
    </lineage>
</organism>
<dbReference type="Gene3D" id="1.25.40.420">
    <property type="match status" value="1"/>
</dbReference>
<dbReference type="AlphaFoldDB" id="A0A0A1WIL5"/>